<keyword evidence="4" id="KW-1185">Reference proteome</keyword>
<keyword evidence="2" id="KW-0812">Transmembrane</keyword>
<reference evidence="3 4" key="1">
    <citation type="submission" date="2017-06" db="EMBL/GenBank/DDBJ databases">
        <title>Azoarcus.</title>
        <authorList>
            <person name="Woo J.-H."/>
            <person name="Kim H.-S."/>
        </authorList>
    </citation>
    <scope>NUCLEOTIDE SEQUENCE [LARGE SCALE GENOMIC DNA]</scope>
    <source>
        <strain evidence="3 4">TSPY31</strain>
    </source>
</reference>
<keyword evidence="2" id="KW-0472">Membrane</keyword>
<dbReference type="EMBL" id="CP022187">
    <property type="protein sequence ID" value="AWI74103.1"/>
    <property type="molecule type" value="Genomic_DNA"/>
</dbReference>
<name>A0A2U8GLQ3_9RHOO</name>
<dbReference type="Proteomes" id="UP000244930">
    <property type="component" value="Chromosome"/>
</dbReference>
<sequence length="50" mass="5423">MWYFAWVLGIGFAVLLAILNAMWGENEAAREEARGGGSRPTGADNDRPAN</sequence>
<dbReference type="RefSeq" id="WP_108947811.1">
    <property type="nucleotide sequence ID" value="NZ_CP022187.1"/>
</dbReference>
<dbReference type="InterPro" id="IPR011724">
    <property type="entry name" value="Cyd_oper_YbgT"/>
</dbReference>
<dbReference type="KEGG" id="acom:CEW83_01740"/>
<protein>
    <submittedName>
        <fullName evidence="3">Cytochrome bd-I oxidase subunit CydX</fullName>
    </submittedName>
</protein>
<feature type="region of interest" description="Disordered" evidence="1">
    <location>
        <begin position="29"/>
        <end position="50"/>
    </location>
</feature>
<dbReference type="NCBIfam" id="TIGR02106">
    <property type="entry name" value="cyd_oper_ybgT"/>
    <property type="match status" value="1"/>
</dbReference>
<evidence type="ECO:0000256" key="2">
    <source>
        <dbReference type="SAM" id="Phobius"/>
    </source>
</evidence>
<evidence type="ECO:0000256" key="1">
    <source>
        <dbReference type="SAM" id="MobiDB-lite"/>
    </source>
</evidence>
<organism evidence="3 4">
    <name type="scientific">Parazoarcus communis</name>
    <dbReference type="NCBI Taxonomy" id="41977"/>
    <lineage>
        <taxon>Bacteria</taxon>
        <taxon>Pseudomonadati</taxon>
        <taxon>Pseudomonadota</taxon>
        <taxon>Betaproteobacteria</taxon>
        <taxon>Rhodocyclales</taxon>
        <taxon>Zoogloeaceae</taxon>
        <taxon>Parazoarcus</taxon>
    </lineage>
</organism>
<evidence type="ECO:0000313" key="3">
    <source>
        <dbReference type="EMBL" id="AWI74103.1"/>
    </source>
</evidence>
<dbReference type="InterPro" id="IPR012994">
    <property type="entry name" value="YbgT_YccB"/>
</dbReference>
<gene>
    <name evidence="3" type="ORF">CEW83_01740</name>
</gene>
<proteinExistence type="predicted"/>
<keyword evidence="2" id="KW-1133">Transmembrane helix</keyword>
<feature type="transmembrane region" description="Helical" evidence="2">
    <location>
        <begin position="6"/>
        <end position="24"/>
    </location>
</feature>
<accession>A0A2U8GLQ3</accession>
<dbReference type="AlphaFoldDB" id="A0A2U8GLQ3"/>
<dbReference type="Pfam" id="PF08173">
    <property type="entry name" value="YbgT_YccB"/>
    <property type="match status" value="1"/>
</dbReference>
<evidence type="ECO:0000313" key="4">
    <source>
        <dbReference type="Proteomes" id="UP000244930"/>
    </source>
</evidence>